<proteinExistence type="predicted"/>
<dbReference type="Gene3D" id="3.40.50.1820">
    <property type="entry name" value="alpha/beta hydrolase"/>
    <property type="match status" value="1"/>
</dbReference>
<dbReference type="SUPFAM" id="SSF53474">
    <property type="entry name" value="alpha/beta-Hydrolases"/>
    <property type="match status" value="1"/>
</dbReference>
<gene>
    <name evidence="3" type="ORF">EANT1437_LOCUS12528</name>
</gene>
<protein>
    <recommendedName>
        <fullName evidence="4">Serine aminopeptidase S33 domain-containing protein</fullName>
    </recommendedName>
</protein>
<organism evidence="3">
    <name type="scientific">Eucampia antarctica</name>
    <dbReference type="NCBI Taxonomy" id="49252"/>
    <lineage>
        <taxon>Eukaryota</taxon>
        <taxon>Sar</taxon>
        <taxon>Stramenopiles</taxon>
        <taxon>Ochrophyta</taxon>
        <taxon>Bacillariophyta</taxon>
        <taxon>Mediophyceae</taxon>
        <taxon>Biddulphiophycidae</taxon>
        <taxon>Hemiaulales</taxon>
        <taxon>Hemiaulaceae</taxon>
        <taxon>Eucampia</taxon>
    </lineage>
</organism>
<feature type="chain" id="PRO_5031203881" description="Serine aminopeptidase S33 domain-containing protein" evidence="2">
    <location>
        <begin position="26"/>
        <end position="383"/>
    </location>
</feature>
<dbReference type="GO" id="GO:0052689">
    <property type="term" value="F:carboxylic ester hydrolase activity"/>
    <property type="evidence" value="ECO:0007669"/>
    <property type="project" value="TreeGrafter"/>
</dbReference>
<feature type="region of interest" description="Disordered" evidence="1">
    <location>
        <begin position="346"/>
        <end position="383"/>
    </location>
</feature>
<keyword evidence="2" id="KW-0732">Signal</keyword>
<feature type="signal peptide" evidence="2">
    <location>
        <begin position="1"/>
        <end position="25"/>
    </location>
</feature>
<sequence>MKCFLLTGSALLLALLLLALLVVMAIGGVEDQFLSERRSEDFSFTWNKNITIHGTIWFPSDGASQGSITAFVHGDGPTGRINGDGYNPLINALLDRGIAVAYWDKPGVGESGGSWFDQSMSDRADETRSAIRELRERFEDFVIGAIGFSQAGWVLPRLSIEDSLDYLVLVGPAVNWQDQSDYFGKIRMEGEGLSPGEIEEALIQDRANDDVIFNAPTFPSNLGDLTEDRWAFIKRNRFEDSTIFIANLTIPTLAVWGEDDLNVDAMNDVEIYKKFLKVSPRQVVLIPEATHSLLKSTYNYQIFDQWPLEKQEEWYMEGRSAYAEGAIDLMTDWILQDHKKSEAKYVKKMKSAKGKNSEVKQSKKTKSAKGKKSEVKQSKSKKE</sequence>
<name>A0A7S2WJ85_9STRA</name>
<dbReference type="PANTHER" id="PTHR43265:SF1">
    <property type="entry name" value="ESTERASE ESTD"/>
    <property type="match status" value="1"/>
</dbReference>
<evidence type="ECO:0008006" key="4">
    <source>
        <dbReference type="Google" id="ProtNLM"/>
    </source>
</evidence>
<dbReference type="EMBL" id="HBHI01024450">
    <property type="protein sequence ID" value="CAD9691212.1"/>
    <property type="molecule type" value="Transcribed_RNA"/>
</dbReference>
<evidence type="ECO:0000256" key="2">
    <source>
        <dbReference type="SAM" id="SignalP"/>
    </source>
</evidence>
<evidence type="ECO:0000313" key="3">
    <source>
        <dbReference type="EMBL" id="CAD9691212.1"/>
    </source>
</evidence>
<dbReference type="PANTHER" id="PTHR43265">
    <property type="entry name" value="ESTERASE ESTD"/>
    <property type="match status" value="1"/>
</dbReference>
<dbReference type="AlphaFoldDB" id="A0A7S2WJ85"/>
<reference evidence="3" key="1">
    <citation type="submission" date="2021-01" db="EMBL/GenBank/DDBJ databases">
        <authorList>
            <person name="Corre E."/>
            <person name="Pelletier E."/>
            <person name="Niang G."/>
            <person name="Scheremetjew M."/>
            <person name="Finn R."/>
            <person name="Kale V."/>
            <person name="Holt S."/>
            <person name="Cochrane G."/>
            <person name="Meng A."/>
            <person name="Brown T."/>
            <person name="Cohen L."/>
        </authorList>
    </citation>
    <scope>NUCLEOTIDE SEQUENCE</scope>
    <source>
        <strain evidence="3">CCMP1452</strain>
    </source>
</reference>
<dbReference type="InterPro" id="IPR053145">
    <property type="entry name" value="AB_hydrolase_Est10"/>
</dbReference>
<dbReference type="InterPro" id="IPR029058">
    <property type="entry name" value="AB_hydrolase_fold"/>
</dbReference>
<evidence type="ECO:0000256" key="1">
    <source>
        <dbReference type="SAM" id="MobiDB-lite"/>
    </source>
</evidence>
<accession>A0A7S2WJ85</accession>